<organism evidence="2 3">
    <name type="scientific">Hyphobacterium marinum</name>
    <dbReference type="NCBI Taxonomy" id="3116574"/>
    <lineage>
        <taxon>Bacteria</taxon>
        <taxon>Pseudomonadati</taxon>
        <taxon>Pseudomonadota</taxon>
        <taxon>Alphaproteobacteria</taxon>
        <taxon>Maricaulales</taxon>
        <taxon>Maricaulaceae</taxon>
        <taxon>Hyphobacterium</taxon>
    </lineage>
</organism>
<name>A0ABU7M2T4_9PROT</name>
<dbReference type="Gene3D" id="2.30.29.80">
    <property type="match status" value="1"/>
</dbReference>
<keyword evidence="3" id="KW-1185">Reference proteome</keyword>
<reference evidence="2 3" key="1">
    <citation type="submission" date="2024-01" db="EMBL/GenBank/DDBJ databases">
        <title>Hyphobacterium bacterium isolated from marine sediment.</title>
        <authorList>
            <person name="Zhao S."/>
        </authorList>
    </citation>
    <scope>NUCLEOTIDE SEQUENCE [LARGE SCALE GENOMIC DNA]</scope>
    <source>
        <strain evidence="2 3">Y60-23</strain>
    </source>
</reference>
<dbReference type="InterPro" id="IPR051141">
    <property type="entry name" value="UPF0339_domain"/>
</dbReference>
<dbReference type="RefSeq" id="WP_330197135.1">
    <property type="nucleotide sequence ID" value="NZ_JAZDRO010000006.1"/>
</dbReference>
<dbReference type="InterPro" id="IPR010879">
    <property type="entry name" value="DUF1508"/>
</dbReference>
<protein>
    <submittedName>
        <fullName evidence="2">YegP family protein</fullName>
    </submittedName>
</protein>
<proteinExistence type="predicted"/>
<feature type="domain" description="DUF1508" evidence="1">
    <location>
        <begin position="10"/>
        <end position="54"/>
    </location>
</feature>
<evidence type="ECO:0000313" key="3">
    <source>
        <dbReference type="Proteomes" id="UP001310692"/>
    </source>
</evidence>
<dbReference type="SUPFAM" id="SSF160113">
    <property type="entry name" value="YegP-like"/>
    <property type="match status" value="2"/>
</dbReference>
<evidence type="ECO:0000259" key="1">
    <source>
        <dbReference type="Pfam" id="PF07411"/>
    </source>
</evidence>
<dbReference type="EMBL" id="JAZDRO010000006">
    <property type="protein sequence ID" value="MEE2567570.1"/>
    <property type="molecule type" value="Genomic_DNA"/>
</dbReference>
<evidence type="ECO:0000313" key="2">
    <source>
        <dbReference type="EMBL" id="MEE2567570.1"/>
    </source>
</evidence>
<dbReference type="PANTHER" id="PTHR40606">
    <property type="match status" value="1"/>
</dbReference>
<dbReference type="Proteomes" id="UP001310692">
    <property type="component" value="Unassembled WGS sequence"/>
</dbReference>
<dbReference type="InterPro" id="IPR036913">
    <property type="entry name" value="YegP-like_sf"/>
</dbReference>
<gene>
    <name evidence="2" type="ORF">V0U35_12860</name>
</gene>
<feature type="domain" description="DUF1508" evidence="1">
    <location>
        <begin position="62"/>
        <end position="108"/>
    </location>
</feature>
<dbReference type="PANTHER" id="PTHR40606:SF1">
    <property type="entry name" value="UPF0339 PROTEIN YEGP"/>
    <property type="match status" value="1"/>
</dbReference>
<sequence>MAGKFELKKANNGEFYFSLIAGNHENVGRSETYKAKASALNGIESVKKNAGNMARYIIKEGKNGKFYVSLKAGNGEVILTGQGYSSEDGAKKGCEAIGRAADGASTDDQT</sequence>
<dbReference type="Pfam" id="PF07411">
    <property type="entry name" value="DUF1508"/>
    <property type="match status" value="2"/>
</dbReference>
<comment type="caution">
    <text evidence="2">The sequence shown here is derived from an EMBL/GenBank/DDBJ whole genome shotgun (WGS) entry which is preliminary data.</text>
</comment>
<accession>A0ABU7M2T4</accession>